<dbReference type="EMBL" id="CP089982">
    <property type="protein sequence ID" value="WXA96165.1"/>
    <property type="molecule type" value="Genomic_DNA"/>
</dbReference>
<accession>A0ABZ2KBX4</accession>
<evidence type="ECO:0000313" key="2">
    <source>
        <dbReference type="Proteomes" id="UP001379533"/>
    </source>
</evidence>
<proteinExistence type="predicted"/>
<reference evidence="1 2" key="1">
    <citation type="submission" date="2021-12" db="EMBL/GenBank/DDBJ databases">
        <title>Discovery of the Pendulisporaceae a myxobacterial family with distinct sporulation behavior and unique specialized metabolism.</title>
        <authorList>
            <person name="Garcia R."/>
            <person name="Popoff A."/>
            <person name="Bader C.D."/>
            <person name="Loehr J."/>
            <person name="Walesch S."/>
            <person name="Walt C."/>
            <person name="Boldt J."/>
            <person name="Bunk B."/>
            <person name="Haeckl F.J.F.P.J."/>
            <person name="Gunesch A.P."/>
            <person name="Birkelbach J."/>
            <person name="Nuebel U."/>
            <person name="Pietschmann T."/>
            <person name="Bach T."/>
            <person name="Mueller R."/>
        </authorList>
    </citation>
    <scope>NUCLEOTIDE SEQUENCE [LARGE SCALE GENOMIC DNA]</scope>
    <source>
        <strain evidence="1 2">MSr12523</strain>
    </source>
</reference>
<gene>
    <name evidence="1" type="ORF">LZC95_04850</name>
</gene>
<sequence length="110" mass="12292">MRTSMPSHLQERLSEMHALRHEVHSRLHLAGLEEIVEWQDLEAESMELENAPVSEIIEGRLAAIIERFVKLRASIAEGIPDSRSVFVAAAKVSEIPENLESPSGRLGRQA</sequence>
<organism evidence="1 2">
    <name type="scientific">Pendulispora brunnea</name>
    <dbReference type="NCBI Taxonomy" id="2905690"/>
    <lineage>
        <taxon>Bacteria</taxon>
        <taxon>Pseudomonadati</taxon>
        <taxon>Myxococcota</taxon>
        <taxon>Myxococcia</taxon>
        <taxon>Myxococcales</taxon>
        <taxon>Sorangiineae</taxon>
        <taxon>Pendulisporaceae</taxon>
        <taxon>Pendulispora</taxon>
    </lineage>
</organism>
<dbReference type="Proteomes" id="UP001379533">
    <property type="component" value="Chromosome"/>
</dbReference>
<protein>
    <submittedName>
        <fullName evidence="1">Uncharacterized protein</fullName>
    </submittedName>
</protein>
<evidence type="ECO:0000313" key="1">
    <source>
        <dbReference type="EMBL" id="WXA96165.1"/>
    </source>
</evidence>
<keyword evidence="2" id="KW-1185">Reference proteome</keyword>
<dbReference type="RefSeq" id="WP_394846778.1">
    <property type="nucleotide sequence ID" value="NZ_CP089982.1"/>
</dbReference>
<name>A0ABZ2KBX4_9BACT</name>